<dbReference type="PANTHER" id="PTHR38663">
    <property type="match status" value="1"/>
</dbReference>
<dbReference type="EMBL" id="VOQF01000005">
    <property type="protein sequence ID" value="TXC91110.1"/>
    <property type="molecule type" value="Genomic_DNA"/>
</dbReference>
<reference evidence="2 3" key="1">
    <citation type="journal article" date="2005" name="Int. J. Syst. Evol. Microbiol.">
        <title>Bacillus litoralis sp. nov., isolated from a tidal flat of the Yellow Sea in Korea.</title>
        <authorList>
            <person name="Yoon J.H."/>
            <person name="Oh T.K."/>
        </authorList>
    </citation>
    <scope>NUCLEOTIDE SEQUENCE [LARGE SCALE GENOMIC DNA]</scope>
    <source>
        <strain evidence="2 3">SW-211</strain>
    </source>
</reference>
<dbReference type="RefSeq" id="WP_146947886.1">
    <property type="nucleotide sequence ID" value="NZ_VOQF01000005.1"/>
</dbReference>
<name>A0A5C6W382_9BACI</name>
<gene>
    <name evidence="2" type="ORF">FS935_09420</name>
</gene>
<comment type="caution">
    <text evidence="2">The sequence shown here is derived from an EMBL/GenBank/DDBJ whole genome shotgun (WGS) entry which is preliminary data.</text>
</comment>
<sequence length="384" mass="43745">MNEWIIIGGGLHGCTIATALIKNHFTTAGDLKVIDEHEEPLMEWKRKTSLIGMEFLRSPSVHHIDVDPYSLQRYARKQHFKATFLGQYKRPSLELFNDHCDDVLRSINISQSWIKGKVRNMEKCDDHWNLHLDNDKIIKGKKVVIAVSVNKQLLIPEWANELKENENSQFHIFDDSVSNLDRIKPPVAVIGGGITAAHLTIKLARMFPGKVMLVMKNDVEVKDFDSDPGWLGPKYLTDFKKLDCYKKRRNIIKKARNKGTVTGELFRQLRKLENNHKIEMRQVATESQLSFLKKWQKESQETLSILFATGFSSTLPEKNMVADLVSSEELALSDCGYPIVTSSLEWCPNLFVSGPLAELEIGPISRNIAGARHAAERIIKKYAH</sequence>
<dbReference type="Pfam" id="PF13454">
    <property type="entry name" value="NAD_binding_9"/>
    <property type="match status" value="1"/>
</dbReference>
<dbReference type="InterPro" id="IPR036188">
    <property type="entry name" value="FAD/NAD-bd_sf"/>
</dbReference>
<dbReference type="OrthoDB" id="370110at2"/>
<accession>A0A5C6W382</accession>
<dbReference type="AlphaFoldDB" id="A0A5C6W382"/>
<dbReference type="Proteomes" id="UP000321363">
    <property type="component" value="Unassembled WGS sequence"/>
</dbReference>
<proteinExistence type="predicted"/>
<dbReference type="InterPro" id="IPR038732">
    <property type="entry name" value="HpyO/CreE_NAD-binding"/>
</dbReference>
<protein>
    <recommendedName>
        <fullName evidence="1">FAD-dependent urate hydroxylase HpyO/Asp monooxygenase CreE-like FAD/NAD(P)-binding domain-containing protein</fullName>
    </recommendedName>
</protein>
<keyword evidence="3" id="KW-1185">Reference proteome</keyword>
<feature type="domain" description="FAD-dependent urate hydroxylase HpyO/Asp monooxygenase CreE-like FAD/NAD(P)-binding" evidence="1">
    <location>
        <begin position="5"/>
        <end position="148"/>
    </location>
</feature>
<dbReference type="PANTHER" id="PTHR38663:SF1">
    <property type="entry name" value="L-ORNITHINE N(5)-MONOOXYGENASE"/>
    <property type="match status" value="1"/>
</dbReference>
<evidence type="ECO:0000259" key="1">
    <source>
        <dbReference type="Pfam" id="PF13454"/>
    </source>
</evidence>
<dbReference type="Gene3D" id="3.50.50.60">
    <property type="entry name" value="FAD/NAD(P)-binding domain"/>
    <property type="match status" value="1"/>
</dbReference>
<organism evidence="2 3">
    <name type="scientific">Metabacillus litoralis</name>
    <dbReference type="NCBI Taxonomy" id="152268"/>
    <lineage>
        <taxon>Bacteria</taxon>
        <taxon>Bacillati</taxon>
        <taxon>Bacillota</taxon>
        <taxon>Bacilli</taxon>
        <taxon>Bacillales</taxon>
        <taxon>Bacillaceae</taxon>
        <taxon>Metabacillus</taxon>
    </lineage>
</organism>
<evidence type="ECO:0000313" key="3">
    <source>
        <dbReference type="Proteomes" id="UP000321363"/>
    </source>
</evidence>
<evidence type="ECO:0000313" key="2">
    <source>
        <dbReference type="EMBL" id="TXC91110.1"/>
    </source>
</evidence>
<dbReference type="SUPFAM" id="SSF51905">
    <property type="entry name" value="FAD/NAD(P)-binding domain"/>
    <property type="match status" value="1"/>
</dbReference>